<organism evidence="1">
    <name type="scientific">Kuenenia stuttgartiensis</name>
    <dbReference type="NCBI Taxonomy" id="174633"/>
    <lineage>
        <taxon>Bacteria</taxon>
        <taxon>Pseudomonadati</taxon>
        <taxon>Planctomycetota</taxon>
        <taxon>Candidatus Brocadiia</taxon>
        <taxon>Candidatus Brocadiales</taxon>
        <taxon>Candidatus Brocadiaceae</taxon>
        <taxon>Candidatus Kuenenia</taxon>
    </lineage>
</organism>
<dbReference type="AlphaFoldDB" id="Q1Q4N0"/>
<reference evidence="2 3" key="3">
    <citation type="submission" date="2020-02" db="EMBL/GenBank/DDBJ databases">
        <title>Newly sequenced genome of strain CSTR1 showed variability in Candidatus Kuenenia stuttgartiensis genomes.</title>
        <authorList>
            <person name="Ding C."/>
            <person name="Adrian L."/>
        </authorList>
    </citation>
    <scope>NUCLEOTIDE SEQUENCE [LARGE SCALE GENOMIC DNA]</scope>
    <source>
        <strain evidence="2 3">CSTR1</strain>
    </source>
</reference>
<accession>Q1Q4N0</accession>
<dbReference type="EMBL" id="CP049055">
    <property type="protein sequence ID" value="QII12631.1"/>
    <property type="molecule type" value="Genomic_DNA"/>
</dbReference>
<dbReference type="Proteomes" id="UP000501926">
    <property type="component" value="Chromosome"/>
</dbReference>
<gene>
    <name evidence="2" type="ORF">KsCSTR_32520</name>
    <name evidence="1" type="ORF">kuste4213</name>
</gene>
<sequence>MLIPLTLNRICLPKGSESFQCNCVPKPELGNERFCFSKKLKCYKVLYYYKNINLLKSYN</sequence>
<protein>
    <submittedName>
        <fullName evidence="1">Uncharacterized protein</fullName>
    </submittedName>
</protein>
<evidence type="ECO:0000313" key="3">
    <source>
        <dbReference type="Proteomes" id="UP000501926"/>
    </source>
</evidence>
<reference evidence="1" key="1">
    <citation type="journal article" date="2006" name="Nature">
        <title>Deciphering the evolution and metabolism of an anammox bacterium from a community genome.</title>
        <authorList>
            <person name="Strous M."/>
            <person name="Pelletier E."/>
            <person name="Mangenot S."/>
            <person name="Rattei T."/>
            <person name="Lehner A."/>
            <person name="Taylor M.W."/>
            <person name="Horn M."/>
            <person name="Daims H."/>
            <person name="Bartol-Mavel D."/>
            <person name="Wincker P."/>
            <person name="Barbe V."/>
            <person name="Fonknechten N."/>
            <person name="Vallenet D."/>
            <person name="Segurens B."/>
            <person name="Schenowitz-Truong C."/>
            <person name="Medigue C."/>
            <person name="Collingro A."/>
            <person name="Snel B."/>
            <person name="Dutilh B.E."/>
            <person name="OpDenCamp H.J.M."/>
            <person name="vanDerDrift C."/>
            <person name="Cirpus I."/>
            <person name="vanDePas-Schoonen K.T."/>
            <person name="Harhangi H.R."/>
            <person name="vanNiftrik L."/>
            <person name="Schmid M."/>
            <person name="Keltjens J."/>
            <person name="vanDeVossenberg J."/>
            <person name="Kartal B."/>
            <person name="Meier H."/>
            <person name="Frishman D."/>
            <person name="Huynen M.A."/>
            <person name="Mewes H."/>
            <person name="Weissenbach J."/>
            <person name="Jetten M.S.M."/>
            <person name="Wagner M."/>
            <person name="LePaslier D."/>
        </authorList>
    </citation>
    <scope>NUCLEOTIDE SEQUENCE</scope>
</reference>
<evidence type="ECO:0000313" key="2">
    <source>
        <dbReference type="EMBL" id="QII12631.1"/>
    </source>
</evidence>
<evidence type="ECO:0000313" key="1">
    <source>
        <dbReference type="EMBL" id="CAJ74975.1"/>
    </source>
</evidence>
<proteinExistence type="predicted"/>
<reference evidence="1" key="2">
    <citation type="submission" date="2006-01" db="EMBL/GenBank/DDBJ databases">
        <authorList>
            <person name="Genoscope"/>
        </authorList>
    </citation>
    <scope>NUCLEOTIDE SEQUENCE</scope>
</reference>
<name>Q1Q4N0_KUEST</name>
<dbReference type="EMBL" id="CT573071">
    <property type="protein sequence ID" value="CAJ74975.1"/>
    <property type="molecule type" value="Genomic_DNA"/>
</dbReference>